<accession>A0ABQ2UMW1</accession>
<name>A0ABQ2UMW1_9PSEU</name>
<protein>
    <recommendedName>
        <fullName evidence="4">Core-binding (CB) domain-containing protein</fullName>
    </recommendedName>
</protein>
<dbReference type="Proteomes" id="UP000649573">
    <property type="component" value="Unassembled WGS sequence"/>
</dbReference>
<dbReference type="EMBL" id="BMRE01000015">
    <property type="protein sequence ID" value="GGU42970.1"/>
    <property type="molecule type" value="Genomic_DNA"/>
</dbReference>
<dbReference type="Gene3D" id="1.10.150.130">
    <property type="match status" value="1"/>
</dbReference>
<reference evidence="3" key="1">
    <citation type="journal article" date="2019" name="Int. J. Syst. Evol. Microbiol.">
        <title>The Global Catalogue of Microorganisms (GCM) 10K type strain sequencing project: providing services to taxonomists for standard genome sequencing and annotation.</title>
        <authorList>
            <consortium name="The Broad Institute Genomics Platform"/>
            <consortium name="The Broad Institute Genome Sequencing Center for Infectious Disease"/>
            <person name="Wu L."/>
            <person name="Ma J."/>
        </authorList>
    </citation>
    <scope>NUCLEOTIDE SEQUENCE [LARGE SCALE GENOMIC DNA]</scope>
    <source>
        <strain evidence="3">JCM 3296</strain>
    </source>
</reference>
<evidence type="ECO:0000313" key="2">
    <source>
        <dbReference type="EMBL" id="GGU42970.1"/>
    </source>
</evidence>
<dbReference type="SUPFAM" id="SSF56349">
    <property type="entry name" value="DNA breaking-rejoining enzymes"/>
    <property type="match status" value="1"/>
</dbReference>
<evidence type="ECO:0000313" key="3">
    <source>
        <dbReference type="Proteomes" id="UP000649573"/>
    </source>
</evidence>
<evidence type="ECO:0000256" key="1">
    <source>
        <dbReference type="ARBA" id="ARBA00023125"/>
    </source>
</evidence>
<keyword evidence="1" id="KW-0238">DNA-binding</keyword>
<gene>
    <name evidence="2" type="ORF">GCM10010178_39520</name>
</gene>
<keyword evidence="3" id="KW-1185">Reference proteome</keyword>
<evidence type="ECO:0008006" key="4">
    <source>
        <dbReference type="Google" id="ProtNLM"/>
    </source>
</evidence>
<dbReference type="InterPro" id="IPR011010">
    <property type="entry name" value="DNA_brk_join_enz"/>
</dbReference>
<comment type="caution">
    <text evidence="2">The sequence shown here is derived from an EMBL/GenBank/DDBJ whole genome shotgun (WGS) entry which is preliminary data.</text>
</comment>
<organism evidence="2 3">
    <name type="scientific">Lentzea flava</name>
    <dbReference type="NCBI Taxonomy" id="103732"/>
    <lineage>
        <taxon>Bacteria</taxon>
        <taxon>Bacillati</taxon>
        <taxon>Actinomycetota</taxon>
        <taxon>Actinomycetes</taxon>
        <taxon>Pseudonocardiales</taxon>
        <taxon>Pseudonocardiaceae</taxon>
        <taxon>Lentzea</taxon>
    </lineage>
</organism>
<proteinExistence type="predicted"/>
<sequence>MVMRSKKTEAAKGVPLGSTYKRCSCRDPRTRRELGKSCPKLARSDHGPWAYSIELPEDDDGERRPRRRISFETEAAAQKELDLILSLLAIPKQGDTKSLTRIGDLIAEAIRTKQPIPDVDTVRARVRPKGGLRDRVKFGAYLLGWLPGRKGLSRNTRRSYESHIRLYLVPCLGDIWLDELERGDFKLMFERIEEFNDRIEEMRNSRDPEQRALVRYRRPVGIASMHRIMATARKALNDAVHIDGLIPSTPR</sequence>
<dbReference type="InterPro" id="IPR010998">
    <property type="entry name" value="Integrase_recombinase_N"/>
</dbReference>